<dbReference type="CDD" id="cd02516">
    <property type="entry name" value="CDP-ME_synthetase"/>
    <property type="match status" value="1"/>
</dbReference>
<dbReference type="Proteomes" id="UP001337580">
    <property type="component" value="Chromosome"/>
</dbReference>
<keyword evidence="1" id="KW-0808">Transferase</keyword>
<evidence type="ECO:0000256" key="1">
    <source>
        <dbReference type="ARBA" id="ARBA00022679"/>
    </source>
</evidence>
<dbReference type="InterPro" id="IPR034683">
    <property type="entry name" value="IspD/TarI"/>
</dbReference>
<dbReference type="Pfam" id="PF01128">
    <property type="entry name" value="IspD"/>
    <property type="match status" value="1"/>
</dbReference>
<proteinExistence type="predicted"/>
<dbReference type="FunFam" id="3.90.550.10:FF:000003">
    <property type="entry name" value="2-C-methyl-D-erythritol 4-phosphate cytidylyltransferase"/>
    <property type="match status" value="1"/>
</dbReference>
<gene>
    <name evidence="3" type="ORF">CfP315_0334</name>
</gene>
<dbReference type="AlphaFoldDB" id="A0AA48HUX0"/>
<dbReference type="KEGG" id="ips:CfP315_0334"/>
<dbReference type="EMBL" id="AP027924">
    <property type="protein sequence ID" value="BED91803.1"/>
    <property type="molecule type" value="Genomic_DNA"/>
</dbReference>
<dbReference type="NCBIfam" id="NF001183">
    <property type="entry name" value="PRK00155.1-3"/>
    <property type="match status" value="1"/>
</dbReference>
<evidence type="ECO:0000313" key="3">
    <source>
        <dbReference type="EMBL" id="BED91803.1"/>
    </source>
</evidence>
<dbReference type="InterPro" id="IPR029044">
    <property type="entry name" value="Nucleotide-diphossugar_trans"/>
</dbReference>
<reference evidence="3" key="1">
    <citation type="journal article" date="2023" name="ISME J.">
        <title>Emergence of putative energy parasites within Clostridia revealed by genome analysis of a novel endosymbiotic clade.</title>
        <authorList>
            <person name="Takahashi K."/>
            <person name="Kuwahara H."/>
            <person name="Horikawa Y."/>
            <person name="Izawa K."/>
            <person name="Kato D."/>
            <person name="Inagaki T."/>
            <person name="Yuki M."/>
            <person name="Ohkuma M."/>
            <person name="Hongoh Y."/>
        </authorList>
    </citation>
    <scope>NUCLEOTIDE SEQUENCE</scope>
    <source>
        <strain evidence="3">CfP3-15</strain>
    </source>
</reference>
<dbReference type="SUPFAM" id="SSF53448">
    <property type="entry name" value="Nucleotide-diphospho-sugar transferases"/>
    <property type="match status" value="1"/>
</dbReference>
<name>A0AA48HUX0_9FIRM</name>
<dbReference type="GO" id="GO:0008299">
    <property type="term" value="P:isoprenoid biosynthetic process"/>
    <property type="evidence" value="ECO:0007669"/>
    <property type="project" value="InterPro"/>
</dbReference>
<dbReference type="PANTHER" id="PTHR32125">
    <property type="entry name" value="2-C-METHYL-D-ERYTHRITOL 4-PHOSPHATE CYTIDYLYLTRANSFERASE, CHLOROPLASTIC"/>
    <property type="match status" value="1"/>
</dbReference>
<dbReference type="InterPro" id="IPR018294">
    <property type="entry name" value="ISPD_synthase_CS"/>
</dbReference>
<accession>A0AA48HUX0</accession>
<sequence>MIFAAIVAGGLGLRMGLTDIPKQFMCLAEKPIIIHTIEKFLVCSDFDYIYVGIHKDWKLYLKDILKKFNLENKKIVLVNGGKDRNLTIMNIIDAIEKDFPKCKDAKNIIVTHDAVRPFVALRIIEENIKAAQEFDACDTVVSSYDTVIRSNKDKTMIEEVPEREFMFLGQTPQSFNMGKLKEFYSNLSDEDKKSLTDACKIFSLNNHPVKIVIGEFSNIKITNLNDLKIANVLVT</sequence>
<dbReference type="PANTHER" id="PTHR32125:SF8">
    <property type="entry name" value="RIBITOL-5-PHOSPHATE CYTIDYLYLTRANSFERASE"/>
    <property type="match status" value="1"/>
</dbReference>
<protein>
    <submittedName>
        <fullName evidence="3">D-ribitol-5-phosphate cytidylyltransferase</fullName>
    </submittedName>
</protein>
<organism evidence="3">
    <name type="scientific">Candidatus Improbicoccus pseudotrichonymphae</name>
    <dbReference type="NCBI Taxonomy" id="3033792"/>
    <lineage>
        <taxon>Bacteria</taxon>
        <taxon>Bacillati</taxon>
        <taxon>Bacillota</taxon>
        <taxon>Clostridia</taxon>
        <taxon>Candidatus Improbicoccus</taxon>
    </lineage>
</organism>
<evidence type="ECO:0000256" key="2">
    <source>
        <dbReference type="ARBA" id="ARBA00022695"/>
    </source>
</evidence>
<dbReference type="GO" id="GO:0050518">
    <property type="term" value="F:2-C-methyl-D-erythritol 4-phosphate cytidylyltransferase activity"/>
    <property type="evidence" value="ECO:0007669"/>
    <property type="project" value="UniProtKB-ARBA"/>
</dbReference>
<dbReference type="PROSITE" id="PS01295">
    <property type="entry name" value="ISPD"/>
    <property type="match status" value="1"/>
</dbReference>
<keyword evidence="2 3" id="KW-0548">Nucleotidyltransferase</keyword>
<dbReference type="InterPro" id="IPR050088">
    <property type="entry name" value="IspD/TarI_cytidylyltransf_bact"/>
</dbReference>
<dbReference type="Gene3D" id="3.90.550.10">
    <property type="entry name" value="Spore Coat Polysaccharide Biosynthesis Protein SpsA, Chain A"/>
    <property type="match status" value="1"/>
</dbReference>